<keyword evidence="8" id="KW-0460">Magnesium</keyword>
<evidence type="ECO:0000259" key="15">
    <source>
        <dbReference type="PROSITE" id="PS51371"/>
    </source>
</evidence>
<dbReference type="Gene3D" id="3.10.310.30">
    <property type="match status" value="1"/>
</dbReference>
<dbReference type="InterPro" id="IPR002048">
    <property type="entry name" value="EF_hand_dom"/>
</dbReference>
<keyword evidence="13" id="KW-0472">Membrane</keyword>
<feature type="domain" description="CBS" evidence="15">
    <location>
        <begin position="886"/>
        <end position="943"/>
    </location>
</feature>
<dbReference type="PRINTS" id="PR00305">
    <property type="entry name" value="1433ZETA"/>
</dbReference>
<keyword evidence="5" id="KW-0479">Metal-binding</keyword>
<dbReference type="Gene3D" id="1.10.238.10">
    <property type="entry name" value="EF-hand"/>
    <property type="match status" value="1"/>
</dbReference>
<feature type="region of interest" description="Disordered" evidence="12">
    <location>
        <begin position="193"/>
        <end position="216"/>
    </location>
</feature>
<dbReference type="PROSITE" id="PS00018">
    <property type="entry name" value="EF_HAND_1"/>
    <property type="match status" value="2"/>
</dbReference>
<keyword evidence="9" id="KW-0694">RNA-binding</keyword>
<dbReference type="PROSITE" id="PS50222">
    <property type="entry name" value="EF_HAND_2"/>
    <property type="match status" value="2"/>
</dbReference>
<comment type="similarity">
    <text evidence="2 11">Belongs to the 14-3-3 family.</text>
</comment>
<dbReference type="GO" id="GO:0008033">
    <property type="term" value="P:tRNA processing"/>
    <property type="evidence" value="ECO:0007669"/>
    <property type="project" value="UniProtKB-KW"/>
</dbReference>
<dbReference type="Proteomes" id="UP000266841">
    <property type="component" value="Unassembled WGS sequence"/>
</dbReference>
<dbReference type="SUPFAM" id="SSF54631">
    <property type="entry name" value="CBS-domain pair"/>
    <property type="match status" value="1"/>
</dbReference>
<evidence type="ECO:0000256" key="3">
    <source>
        <dbReference type="ARBA" id="ARBA00022694"/>
    </source>
</evidence>
<keyword evidence="3" id="KW-0819">tRNA processing</keyword>
<dbReference type="InterPro" id="IPR038763">
    <property type="entry name" value="DHH_sf"/>
</dbReference>
<dbReference type="SUPFAM" id="SSF47473">
    <property type="entry name" value="EF-hand"/>
    <property type="match status" value="1"/>
</dbReference>
<dbReference type="PANTHER" id="PTHR47788:SF1">
    <property type="entry name" value="A-ADDING TRNA NUCLEOTIDYLTRANSFERASE"/>
    <property type="match status" value="1"/>
</dbReference>
<protein>
    <submittedName>
        <fullName evidence="16">Uncharacterized protein</fullName>
    </submittedName>
</protein>
<feature type="region of interest" description="Disordered" evidence="12">
    <location>
        <begin position="61"/>
        <end position="84"/>
    </location>
</feature>
<dbReference type="SMART" id="SM00101">
    <property type="entry name" value="14_3_3"/>
    <property type="match status" value="1"/>
</dbReference>
<evidence type="ECO:0000313" key="17">
    <source>
        <dbReference type="Proteomes" id="UP000266841"/>
    </source>
</evidence>
<dbReference type="InterPro" id="IPR046342">
    <property type="entry name" value="CBS_dom_sf"/>
</dbReference>
<dbReference type="InterPro" id="IPR023410">
    <property type="entry name" value="14-3-3_domain"/>
</dbReference>
<feature type="domain" description="EF-hand" evidence="14">
    <location>
        <begin position="635"/>
        <end position="670"/>
    </location>
</feature>
<comment type="caution">
    <text evidence="16">The sequence shown here is derived from an EMBL/GenBank/DDBJ whole genome shotgun (WGS) entry which is preliminary data.</text>
</comment>
<dbReference type="InterPro" id="IPR023409">
    <property type="entry name" value="14-3-3_CS"/>
</dbReference>
<dbReference type="SMART" id="SM00116">
    <property type="entry name" value="CBS"/>
    <property type="match status" value="2"/>
</dbReference>
<keyword evidence="17" id="KW-1185">Reference proteome</keyword>
<evidence type="ECO:0000256" key="4">
    <source>
        <dbReference type="ARBA" id="ARBA00022695"/>
    </source>
</evidence>
<dbReference type="GO" id="GO:0000166">
    <property type="term" value="F:nucleotide binding"/>
    <property type="evidence" value="ECO:0007669"/>
    <property type="project" value="UniProtKB-KW"/>
</dbReference>
<evidence type="ECO:0000256" key="9">
    <source>
        <dbReference type="ARBA" id="ARBA00022884"/>
    </source>
</evidence>
<keyword evidence="4" id="KW-0808">Transferase</keyword>
<keyword evidence="13" id="KW-1133">Transmembrane helix</keyword>
<dbReference type="GO" id="GO:0003723">
    <property type="term" value="F:RNA binding"/>
    <property type="evidence" value="ECO:0007669"/>
    <property type="project" value="UniProtKB-KW"/>
</dbReference>
<accession>K0RBI5</accession>
<sequence length="1398" mass="154490">MTGNPYQSPLFIAILILSAEKTRPLVEARRCFSSAATSRRAYNYDTHGQLAFATAQRRRSLRMQGRTNHLSPLGSEPSADQTSKIDGHFVDDTVVVSEESSSECFDSGNSREVHHREVLVVDDVKISNEWIEETLEDNVIHTSDGDDDDYYNQMFERISGVSDRESSDLTDELVNGEDPVQLLDFIEQNVGIQPKQGKKRRGRAKTPRDVPRKTSKWLSDSEEIMFESIGEVKATSPAATMDAHADEVQVFASSSSLIQIMEEQPPPRVNENKGAPFNVVCTHITADFDTLASAIGLAKLWSLGKYDEEVDELELDCAVNGPLPTYVVLPRGAHPDVQRFLSLHKHLFPIRSLKSLPGFSDQDIKKGAVNKNPNEGLQRVGLVDAQRRDRLGPAEVLLGRAKQGVTIVDHHVDAESDIEETRHYVVENVGSVSTMIAERLKTNGVDLTEAEATVLALGIHSDTGSLVYDSTTPKDARMLGWVLEMGASQTAIAEHATPTLSDEQQGVLTQALISMNSTTVHGVTISTVLLRSDGFIPGLATVTKDALDLSSSDIFLLAVCYEATRSGGGGKRKSKRKGGGSYEKLPSRRKTVKPISEPESENVEETNVPHLLGGGLSSGSEMINSESWKGGEASFQRQRLAATFAFYDTDRSGYLEKDEISQALAAAGYLISQDQFDDLISAIDDDGDGRIDFEEFANFYIDMEGRKKWDEMKKEIDNNLPSSPCTLTLIGRIKAGVDVRNVNLNTLFQQFNGGGHPKAASATTKLDNENEAKTVLQRLVDELVEASLAKQLTLKDFMQSPVLSAKPSMTEKQIEDLFIRYDVRALPVVDDDNQVIGLVTYKEVSQAKLRLLNKQEKRLRQVEKAAQEGRPLPKARPLETSLKGWMKQHVTVAEANMTMREVEQMLLETDVGCIPVVEDGTRSLIGMITRTDLLRQHRYYNSLHYHNKGFSDSIAARKPIIELRKRLKKFDIENGAGWNWDFSANEHENYSHNAVEDAALLTQGVKNATMSLPQSMFDSGLPFFLLGTFFFASTPVFALPLLFFIPPTPLTGFACSLVSIGIAAAAAASARTFGLTVEVRVAVHTVHGARVVSSVVDMAPCESCENERAGNAATTSKVINISRDSEALWLPAAAATATAQNEFSTELHYHSITATMDRDSLVYKAKLAEQAERFDEMVSDMKDVAKQPQELTVEERNLLSVAYKNVIGSRRASWRVVTSIEQKGDADKLTIIKDYKSKIEQELCDICNDILGIIEECLIPNSTSEEAKVFYYKMKGDYHRYLSEFQQSDVRKASASAALDAYQSATEVAGSDLPPTHPIRLGLALNFSVFYYEILNSPDRACHIAKQAFDDAIAELDTLSEESYKDSTLIMQLLRDNLTLWTSDQAAEAEGEAPEQKE</sequence>
<gene>
    <name evidence="16" type="ORF">THAOC_37651</name>
</gene>
<evidence type="ECO:0000259" key="14">
    <source>
        <dbReference type="PROSITE" id="PS50222"/>
    </source>
</evidence>
<dbReference type="InterPro" id="IPR036815">
    <property type="entry name" value="14-3-3_dom_sf"/>
</dbReference>
<evidence type="ECO:0000256" key="6">
    <source>
        <dbReference type="ARBA" id="ARBA00022741"/>
    </source>
</evidence>
<evidence type="ECO:0000256" key="1">
    <source>
        <dbReference type="ARBA" id="ARBA00001946"/>
    </source>
</evidence>
<feature type="transmembrane region" description="Helical" evidence="13">
    <location>
        <begin position="1050"/>
        <end position="1070"/>
    </location>
</feature>
<dbReference type="InterPro" id="IPR001667">
    <property type="entry name" value="DDH_dom"/>
</dbReference>
<keyword evidence="7" id="KW-0106">Calcium</keyword>
<dbReference type="InterPro" id="IPR011992">
    <property type="entry name" value="EF-hand-dom_pair"/>
</dbReference>
<dbReference type="GO" id="GO:0005509">
    <property type="term" value="F:calcium ion binding"/>
    <property type="evidence" value="ECO:0007669"/>
    <property type="project" value="InterPro"/>
</dbReference>
<name>K0RBI5_THAOC</name>
<evidence type="ECO:0000256" key="8">
    <source>
        <dbReference type="ARBA" id="ARBA00022842"/>
    </source>
</evidence>
<dbReference type="Pfam" id="PF01368">
    <property type="entry name" value="DHH"/>
    <property type="match status" value="1"/>
</dbReference>
<dbReference type="Pfam" id="PF00571">
    <property type="entry name" value="CBS"/>
    <property type="match status" value="2"/>
</dbReference>
<dbReference type="eggNOG" id="KOG0841">
    <property type="taxonomic scope" value="Eukaryota"/>
</dbReference>
<evidence type="ECO:0000256" key="10">
    <source>
        <dbReference type="PROSITE-ProRule" id="PRU00703"/>
    </source>
</evidence>
<dbReference type="SUPFAM" id="SSF48445">
    <property type="entry name" value="14-3-3 protein"/>
    <property type="match status" value="1"/>
</dbReference>
<dbReference type="InterPro" id="IPR052390">
    <property type="entry name" value="tRNA_nt/polyA_polymerase"/>
</dbReference>
<organism evidence="16 17">
    <name type="scientific">Thalassiosira oceanica</name>
    <name type="common">Marine diatom</name>
    <dbReference type="NCBI Taxonomy" id="159749"/>
    <lineage>
        <taxon>Eukaryota</taxon>
        <taxon>Sar</taxon>
        <taxon>Stramenopiles</taxon>
        <taxon>Ochrophyta</taxon>
        <taxon>Bacillariophyta</taxon>
        <taxon>Coscinodiscophyceae</taxon>
        <taxon>Thalassiosirophycidae</taxon>
        <taxon>Thalassiosirales</taxon>
        <taxon>Thalassiosiraceae</taxon>
        <taxon>Thalassiosira</taxon>
    </lineage>
</organism>
<dbReference type="OrthoDB" id="418595at2759"/>
<keyword evidence="10" id="KW-0129">CBS domain</keyword>
<dbReference type="PROSITE" id="PS00797">
    <property type="entry name" value="1433_2"/>
    <property type="match status" value="1"/>
</dbReference>
<dbReference type="Gene3D" id="3.90.1640.10">
    <property type="entry name" value="inorganic pyrophosphatase (n-terminal core)"/>
    <property type="match status" value="1"/>
</dbReference>
<feature type="compositionally biased region" description="Basic residues" evidence="12">
    <location>
        <begin position="196"/>
        <end position="205"/>
    </location>
</feature>
<dbReference type="InterPro" id="IPR000308">
    <property type="entry name" value="14-3-3"/>
</dbReference>
<dbReference type="FunFam" id="1.20.190.20:FF:000001">
    <property type="entry name" value="14-3-3 gamma 1"/>
    <property type="match status" value="1"/>
</dbReference>
<dbReference type="PROSITE" id="PS51371">
    <property type="entry name" value="CBS"/>
    <property type="match status" value="2"/>
</dbReference>
<evidence type="ECO:0000256" key="5">
    <source>
        <dbReference type="ARBA" id="ARBA00022723"/>
    </source>
</evidence>
<evidence type="ECO:0000256" key="13">
    <source>
        <dbReference type="SAM" id="Phobius"/>
    </source>
</evidence>
<dbReference type="GO" id="GO:0016779">
    <property type="term" value="F:nucleotidyltransferase activity"/>
    <property type="evidence" value="ECO:0007669"/>
    <property type="project" value="UniProtKB-KW"/>
</dbReference>
<keyword evidence="13" id="KW-0812">Transmembrane</keyword>
<evidence type="ECO:0000313" key="16">
    <source>
        <dbReference type="EMBL" id="EJK43862.1"/>
    </source>
</evidence>
<evidence type="ECO:0000256" key="7">
    <source>
        <dbReference type="ARBA" id="ARBA00022837"/>
    </source>
</evidence>
<dbReference type="PROSITE" id="PS00796">
    <property type="entry name" value="1433_1"/>
    <property type="match status" value="1"/>
</dbReference>
<reference evidence="16 17" key="1">
    <citation type="journal article" date="2012" name="Genome Biol.">
        <title>Genome and low-iron response of an oceanic diatom adapted to chronic iron limitation.</title>
        <authorList>
            <person name="Lommer M."/>
            <person name="Specht M."/>
            <person name="Roy A.S."/>
            <person name="Kraemer L."/>
            <person name="Andreson R."/>
            <person name="Gutowska M.A."/>
            <person name="Wolf J."/>
            <person name="Bergner S.V."/>
            <person name="Schilhabel M.B."/>
            <person name="Klostermeier U.C."/>
            <person name="Beiko R.G."/>
            <person name="Rosenstiel P."/>
            <person name="Hippler M."/>
            <person name="Laroche J."/>
        </authorList>
    </citation>
    <scope>NUCLEOTIDE SEQUENCE [LARGE SCALE GENOMIC DNA]</scope>
    <source>
        <strain evidence="16 17">CCMP1005</strain>
    </source>
</reference>
<dbReference type="PANTHER" id="PTHR47788">
    <property type="entry name" value="POLYA POLYMERASE"/>
    <property type="match status" value="1"/>
</dbReference>
<evidence type="ECO:0000256" key="2">
    <source>
        <dbReference type="ARBA" id="ARBA00006141"/>
    </source>
</evidence>
<dbReference type="Pfam" id="PF13499">
    <property type="entry name" value="EF-hand_7"/>
    <property type="match status" value="1"/>
</dbReference>
<evidence type="ECO:0000256" key="12">
    <source>
        <dbReference type="SAM" id="MobiDB-lite"/>
    </source>
</evidence>
<dbReference type="InterPro" id="IPR000644">
    <property type="entry name" value="CBS_dom"/>
</dbReference>
<dbReference type="Gene3D" id="1.20.190.20">
    <property type="entry name" value="14-3-3 domain"/>
    <property type="match status" value="1"/>
</dbReference>
<keyword evidence="6" id="KW-0547">Nucleotide-binding</keyword>
<evidence type="ECO:0000256" key="11">
    <source>
        <dbReference type="RuleBase" id="RU003466"/>
    </source>
</evidence>
<proteinExistence type="inferred from homology"/>
<dbReference type="SUPFAM" id="SSF64182">
    <property type="entry name" value="DHH phosphoesterases"/>
    <property type="match status" value="2"/>
</dbReference>
<keyword evidence="4" id="KW-0548">Nucleotidyltransferase</keyword>
<dbReference type="SMART" id="SM00054">
    <property type="entry name" value="EFh"/>
    <property type="match status" value="2"/>
</dbReference>
<feature type="domain" description="CBS" evidence="15">
    <location>
        <begin position="798"/>
        <end position="856"/>
    </location>
</feature>
<feature type="region of interest" description="Disordered" evidence="12">
    <location>
        <begin position="565"/>
        <end position="615"/>
    </location>
</feature>
<dbReference type="EMBL" id="AGNL01050527">
    <property type="protein sequence ID" value="EJK43862.1"/>
    <property type="molecule type" value="Genomic_DNA"/>
</dbReference>
<dbReference type="Pfam" id="PF00244">
    <property type="entry name" value="14-3-3"/>
    <property type="match status" value="1"/>
</dbReference>
<dbReference type="Gene3D" id="3.10.580.10">
    <property type="entry name" value="CBS-domain"/>
    <property type="match status" value="1"/>
</dbReference>
<feature type="transmembrane region" description="Helical" evidence="13">
    <location>
        <begin position="1021"/>
        <end position="1043"/>
    </location>
</feature>
<comment type="cofactor">
    <cofactor evidence="1">
        <name>Mg(2+)</name>
        <dbReference type="ChEBI" id="CHEBI:18420"/>
    </cofactor>
</comment>
<dbReference type="InterPro" id="IPR018247">
    <property type="entry name" value="EF_Hand_1_Ca_BS"/>
</dbReference>
<feature type="domain" description="EF-hand" evidence="14">
    <location>
        <begin position="671"/>
        <end position="706"/>
    </location>
</feature>